<comment type="subunit">
    <text evidence="9">Associates with the 60S ribosomal subunit.</text>
</comment>
<reference evidence="13" key="1">
    <citation type="submission" date="2023-05" db="EMBL/GenBank/DDBJ databases">
        <authorList>
            <person name="Stuckert A."/>
        </authorList>
    </citation>
    <scope>NUCLEOTIDE SEQUENCE</scope>
</reference>
<dbReference type="Gene3D" id="3.30.70.240">
    <property type="match status" value="1"/>
</dbReference>
<feature type="domain" description="Ribosome maturation protein SDO1/SBDS central" evidence="11">
    <location>
        <begin position="158"/>
        <end position="219"/>
    </location>
</feature>
<keyword evidence="14" id="KW-1185">Reference proteome</keyword>
<dbReference type="SUPFAM" id="SSF109728">
    <property type="entry name" value="Hypothetical protein AF0491, middle domain"/>
    <property type="match status" value="1"/>
</dbReference>
<evidence type="ECO:0000256" key="3">
    <source>
        <dbReference type="ARBA" id="ARBA00007433"/>
    </source>
</evidence>
<evidence type="ECO:0000256" key="1">
    <source>
        <dbReference type="ARBA" id="ARBA00004123"/>
    </source>
</evidence>
<proteinExistence type="inferred from homology"/>
<dbReference type="Gene3D" id="1.10.10.900">
    <property type="entry name" value="SBDS protein C-terminal domain, subdomain 1"/>
    <property type="match status" value="1"/>
</dbReference>
<evidence type="ECO:0000256" key="2">
    <source>
        <dbReference type="ARBA" id="ARBA00004496"/>
    </source>
</evidence>
<dbReference type="NCBIfam" id="TIGR00291">
    <property type="entry name" value="RNA_SBDS"/>
    <property type="match status" value="1"/>
</dbReference>
<dbReference type="EMBL" id="CATNWA010016165">
    <property type="protein sequence ID" value="CAI9590454.1"/>
    <property type="molecule type" value="Genomic_DNA"/>
</dbReference>
<dbReference type="PROSITE" id="PS01267">
    <property type="entry name" value="UPF0023"/>
    <property type="match status" value="1"/>
</dbReference>
<dbReference type="InterPro" id="IPR046928">
    <property type="entry name" value="SDO1/SBDS_C"/>
</dbReference>
<comment type="similarity">
    <text evidence="3">Belongs to the SDO1/SBDS family.</text>
</comment>
<evidence type="ECO:0000256" key="7">
    <source>
        <dbReference type="ARBA" id="ARBA00023242"/>
    </source>
</evidence>
<evidence type="ECO:0000259" key="10">
    <source>
        <dbReference type="Pfam" id="PF01172"/>
    </source>
</evidence>
<keyword evidence="6" id="KW-0690">Ribosome biogenesis</keyword>
<evidence type="ECO:0000259" key="12">
    <source>
        <dbReference type="Pfam" id="PF20268"/>
    </source>
</evidence>
<dbReference type="InterPro" id="IPR037188">
    <property type="entry name" value="Sdo1/SBDS_central_sf"/>
</dbReference>
<evidence type="ECO:0000256" key="6">
    <source>
        <dbReference type="ARBA" id="ARBA00022517"/>
    </source>
</evidence>
<name>A0ABN9F051_9NEOB</name>
<keyword evidence="7" id="KW-0539">Nucleus</keyword>
<comment type="caution">
    <text evidence="13">The sequence shown here is derived from an EMBL/GenBank/DDBJ whole genome shotgun (WGS) entry which is preliminary data.</text>
</comment>
<comment type="function">
    <text evidence="8">Required for the assembly of mature ribosomes and ribosome biogenesis. Together with EFL1, triggers the GTP-dependent release of EIF6 from 60S pre-ribosomes in the cytoplasm, thereby activating ribosomes for translation competence by allowing 80S ribosome assembly and facilitating EIF6 recycling to the nucleus, where it is required for 60S rRNA processing and nuclear export. Required for normal levels of protein synthesis. May play a role in cellular stress resistance. May play a role in cellular response to DNA damage. May play a role in cell proliferation.</text>
</comment>
<evidence type="ECO:0000313" key="13">
    <source>
        <dbReference type="EMBL" id="CAI9590454.1"/>
    </source>
</evidence>
<dbReference type="Pfam" id="PF01172">
    <property type="entry name" value="SBDS_N"/>
    <property type="match status" value="1"/>
</dbReference>
<feature type="non-terminal residue" evidence="13">
    <location>
        <position position="1"/>
    </location>
</feature>
<protein>
    <recommendedName>
        <fullName evidence="4">Ribosome maturation protein SBDS</fullName>
    </recommendedName>
</protein>
<gene>
    <name evidence="13" type="ORF">SPARVUS_LOCUS11047807</name>
</gene>
<evidence type="ECO:0000259" key="11">
    <source>
        <dbReference type="Pfam" id="PF09377"/>
    </source>
</evidence>
<keyword evidence="5" id="KW-0963">Cytoplasm</keyword>
<dbReference type="Pfam" id="PF20268">
    <property type="entry name" value="SBDS_C"/>
    <property type="match status" value="1"/>
</dbReference>
<dbReference type="InterPro" id="IPR018023">
    <property type="entry name" value="Ribosome_mat_SBDS_CS"/>
</dbReference>
<evidence type="ECO:0000256" key="4">
    <source>
        <dbReference type="ARBA" id="ARBA00014814"/>
    </source>
</evidence>
<dbReference type="InterPro" id="IPR039100">
    <property type="entry name" value="Sdo1/SBDS-like"/>
</dbReference>
<organism evidence="13 14">
    <name type="scientific">Staurois parvus</name>
    <dbReference type="NCBI Taxonomy" id="386267"/>
    <lineage>
        <taxon>Eukaryota</taxon>
        <taxon>Metazoa</taxon>
        <taxon>Chordata</taxon>
        <taxon>Craniata</taxon>
        <taxon>Vertebrata</taxon>
        <taxon>Euteleostomi</taxon>
        <taxon>Amphibia</taxon>
        <taxon>Batrachia</taxon>
        <taxon>Anura</taxon>
        <taxon>Neobatrachia</taxon>
        <taxon>Ranoidea</taxon>
        <taxon>Ranidae</taxon>
        <taxon>Staurois</taxon>
    </lineage>
</organism>
<dbReference type="Pfam" id="PF09377">
    <property type="entry name" value="SBDS_domain_II"/>
    <property type="match status" value="1"/>
</dbReference>
<feature type="domain" description="Ribosome maturation protein SDO1/SBDS C-terminal" evidence="12">
    <location>
        <begin position="221"/>
        <end position="288"/>
    </location>
</feature>
<sequence>SPAGVESLPPALCCYACTLYAVRCECRAGAECVYGTYVGIEEGGEAAGDMSIFTPTNQIRLTNVAVVRMKKGGKRFEIACYKNKVMSWRSGAEKDIDEVLQTHSVFMNVSKGQVAKKEDLVKAFGTEDQTEICKQILSKGELQVSEKERSTQLEQMFRDIATIVADKCVNPETKRPYTVNLIERAMKDIHYSVKATKSTKQQALDVIKQLKETMQIERAHMRLRFILPAKDGKRLKEKLKPLIKLVESEDFDQELEIVCLIDPGCFREIDELIRCETKGKGTLEVLSLKDVEEGDEKLE</sequence>
<dbReference type="Proteomes" id="UP001162483">
    <property type="component" value="Unassembled WGS sequence"/>
</dbReference>
<accession>A0ABN9F051</accession>
<evidence type="ECO:0000256" key="5">
    <source>
        <dbReference type="ARBA" id="ARBA00022490"/>
    </source>
</evidence>
<dbReference type="PANTHER" id="PTHR10927:SF1">
    <property type="entry name" value="RIBOSOME MATURATION PROTEIN SBDS"/>
    <property type="match status" value="1"/>
</dbReference>
<dbReference type="InterPro" id="IPR018978">
    <property type="entry name" value="SDO1/SBDS_central"/>
</dbReference>
<dbReference type="InterPro" id="IPR036786">
    <property type="entry name" value="Ribosome_mat_SBDS_N_sf"/>
</dbReference>
<evidence type="ECO:0000313" key="14">
    <source>
        <dbReference type="Proteomes" id="UP001162483"/>
    </source>
</evidence>
<evidence type="ECO:0000256" key="9">
    <source>
        <dbReference type="ARBA" id="ARBA00049708"/>
    </source>
</evidence>
<feature type="domain" description="Ribosome maturation protein SDO1/SBDS N-terminal" evidence="10">
    <location>
        <begin position="63"/>
        <end position="149"/>
    </location>
</feature>
<dbReference type="InterPro" id="IPR002140">
    <property type="entry name" value="Sdo1/SBDS"/>
</dbReference>
<dbReference type="PANTHER" id="PTHR10927">
    <property type="entry name" value="RIBOSOME MATURATION PROTEIN SBDS"/>
    <property type="match status" value="1"/>
</dbReference>
<dbReference type="Gene3D" id="3.30.1250.10">
    <property type="entry name" value="Ribosome maturation protein SBDS, N-terminal domain"/>
    <property type="match status" value="1"/>
</dbReference>
<evidence type="ECO:0000256" key="8">
    <source>
        <dbReference type="ARBA" id="ARBA00025433"/>
    </source>
</evidence>
<dbReference type="SUPFAM" id="SSF89895">
    <property type="entry name" value="FYSH domain"/>
    <property type="match status" value="1"/>
</dbReference>
<dbReference type="InterPro" id="IPR019783">
    <property type="entry name" value="SDO1/SBDS_N"/>
</dbReference>
<comment type="subcellular location">
    <subcellularLocation>
        <location evidence="2">Cytoplasm</location>
    </subcellularLocation>
    <subcellularLocation>
        <location evidence="1">Nucleus</location>
    </subcellularLocation>
</comment>